<dbReference type="SUPFAM" id="SSF56672">
    <property type="entry name" value="DNA/RNA polymerases"/>
    <property type="match status" value="1"/>
</dbReference>
<feature type="domain" description="Reverse transcriptase Ty1/copia-type" evidence="1">
    <location>
        <begin position="31"/>
        <end position="168"/>
    </location>
</feature>
<proteinExistence type="predicted"/>
<evidence type="ECO:0000313" key="2">
    <source>
        <dbReference type="Proteomes" id="UP000046392"/>
    </source>
</evidence>
<dbReference type="PANTHER" id="PTHR11439:SF463">
    <property type="entry name" value="REVERSE TRANSCRIPTASE TY1_COPIA-TYPE DOMAIN-CONTAINING PROTEIN"/>
    <property type="match status" value="1"/>
</dbReference>
<dbReference type="WBParaSite" id="SPAL_0000979100.1">
    <property type="protein sequence ID" value="SPAL_0000979100.1"/>
    <property type="gene ID" value="SPAL_0000979100"/>
</dbReference>
<dbReference type="Proteomes" id="UP000046392">
    <property type="component" value="Unplaced"/>
</dbReference>
<accession>A0A0N5BVC8</accession>
<protein>
    <submittedName>
        <fullName evidence="3">Reverse transcriptase Ty1/copia-type domain-containing protein</fullName>
    </submittedName>
</protein>
<dbReference type="InterPro" id="IPR043502">
    <property type="entry name" value="DNA/RNA_pol_sf"/>
</dbReference>
<dbReference type="CDD" id="cd09272">
    <property type="entry name" value="RNase_HI_RT_Ty1"/>
    <property type="match status" value="1"/>
</dbReference>
<evidence type="ECO:0000259" key="1">
    <source>
        <dbReference type="Pfam" id="PF07727"/>
    </source>
</evidence>
<dbReference type="Pfam" id="PF07727">
    <property type="entry name" value="RVT_2"/>
    <property type="match status" value="1"/>
</dbReference>
<keyword evidence="2" id="KW-1185">Reference proteome</keyword>
<name>A0A0N5BVC8_STREA</name>
<reference evidence="3" key="1">
    <citation type="submission" date="2017-02" db="UniProtKB">
        <authorList>
            <consortium name="WormBaseParasite"/>
        </authorList>
    </citation>
    <scope>IDENTIFICATION</scope>
</reference>
<evidence type="ECO:0000313" key="3">
    <source>
        <dbReference type="WBParaSite" id="SPAL_0000979100.1"/>
    </source>
</evidence>
<dbReference type="STRING" id="174720.A0A0N5BVC8"/>
<sequence length="460" mass="52075">MRLKNFCVYEALKSDVWSNAVNSELDKIESNKTWEIAKIPQGITPLRTKWIFTKKDSGECKARLTAMGCYQNSSPESYAPTACAITIKSILAISKKYNFIVEQLDVVSAFLQGEMDDVEFVYPPVGYRKVVPEGHALLLKKALYGLKQAARRFYITMSSFLETLQLKSTGFDPFGILGSKAKSFIGLEVENVEDNFVIHQTGRINSLLNEFKQLNLTPKNSPMNQILLKHKQLETISEDLHHIYRSVLGKLTYISCSSRTDIAYAVNACAKFANSPKMPHMKALTRILCYLLKTKDVKIVYSNKKCPPIMLYADSSFGEKESFKSTYGLLLFIFGNPVYWKSKQLNYTSLSTFEAELTALTEGIKIVCWVRKLMEIIEVGNIKPIVFCDNMPVINAVNRSGSCTTRAKHIRISYQWLQEQLENIDLRYCSSDNQKADFLTKPLSGTKLSLGEVLEISLQL</sequence>
<organism evidence="2 3">
    <name type="scientific">Strongyloides papillosus</name>
    <name type="common">Intestinal threadworm</name>
    <dbReference type="NCBI Taxonomy" id="174720"/>
    <lineage>
        <taxon>Eukaryota</taxon>
        <taxon>Metazoa</taxon>
        <taxon>Ecdysozoa</taxon>
        <taxon>Nematoda</taxon>
        <taxon>Chromadorea</taxon>
        <taxon>Rhabditida</taxon>
        <taxon>Tylenchina</taxon>
        <taxon>Panagrolaimomorpha</taxon>
        <taxon>Strongyloidoidea</taxon>
        <taxon>Strongyloididae</taxon>
        <taxon>Strongyloides</taxon>
    </lineage>
</organism>
<dbReference type="PANTHER" id="PTHR11439">
    <property type="entry name" value="GAG-POL-RELATED RETROTRANSPOSON"/>
    <property type="match status" value="1"/>
</dbReference>
<dbReference type="AlphaFoldDB" id="A0A0N5BVC8"/>
<dbReference type="InterPro" id="IPR013103">
    <property type="entry name" value="RVT_2"/>
</dbReference>